<dbReference type="PANTHER" id="PTHR37944:SF1">
    <property type="entry name" value="PORIN B"/>
    <property type="match status" value="1"/>
</dbReference>
<evidence type="ECO:0000256" key="1">
    <source>
        <dbReference type="ARBA" id="ARBA00008769"/>
    </source>
</evidence>
<evidence type="ECO:0000313" key="3">
    <source>
        <dbReference type="EMBL" id="KEA63115.1"/>
    </source>
</evidence>
<sequence>MNIKFVICFALTAIFLTETSAAKEISKSDDTGTEIQVMPNESNFEGPLSNIGRLLDNAGVELNLTYLDIYQNAPDFGFAGGTNVNIGGLIVDTTWHVNDNLRLNLTETINEISHNEDEYTFEISNVFFPIPVIDSRTDVTRFSFAIDNADDRLTLEAGRIPIALDFMRGQFCAGYGCINSTKAVNLSMPGETLAVWGSQLSYRPTPETTFNFAIAEDNPENWQTGNGWDWDEGDRDGLYFVANVFHEESLMTNPKPLKYEVGIAHTTSSYEDALYSSGFGNPEFPFSPTVITHEGMTTLYGQARKTIWKENPSAPFSKSLAVYGGLFHTIGEGVAYPWEIYAGAEYSGFLPSNPLLTVGSSARYIKLDKKRAEYERNARRFFSGVDEKQPRDTFLVDVHASTPIGKFAFLEATAAYLINPNTTVLADFSDARLKDDWVFGLNLVWDISAATGLSPRKMP</sequence>
<dbReference type="GO" id="GO:0016020">
    <property type="term" value="C:membrane"/>
    <property type="evidence" value="ECO:0007669"/>
    <property type="project" value="InterPro"/>
</dbReference>
<dbReference type="Pfam" id="PF04966">
    <property type="entry name" value="OprB"/>
    <property type="match status" value="1"/>
</dbReference>
<dbReference type="PANTHER" id="PTHR37944">
    <property type="entry name" value="PORIN B"/>
    <property type="match status" value="1"/>
</dbReference>
<evidence type="ECO:0000313" key="4">
    <source>
        <dbReference type="Proteomes" id="UP000028252"/>
    </source>
</evidence>
<dbReference type="InterPro" id="IPR007049">
    <property type="entry name" value="Carb-sel_porin_OprB"/>
</dbReference>
<comment type="similarity">
    <text evidence="1 2">Belongs to the OprB family.</text>
</comment>
<dbReference type="InterPro" id="IPR052932">
    <property type="entry name" value="OprB_Porin"/>
</dbReference>
<gene>
    <name evidence="3" type="ORF">ADIMK_2639</name>
</gene>
<reference evidence="3 4" key="1">
    <citation type="submission" date="2014-04" db="EMBL/GenBank/DDBJ databases">
        <title>Marinobacterium kochiensis sp. nov., isolated from sediment sample collected from Kochi backwaters in Kerala, India.</title>
        <authorList>
            <person name="Singh A."/>
            <person name="Pinnaka A.K."/>
        </authorList>
    </citation>
    <scope>NUCLEOTIDE SEQUENCE [LARGE SCALE GENOMIC DNA]</scope>
    <source>
        <strain evidence="3 4">AK27</strain>
    </source>
</reference>
<evidence type="ECO:0000256" key="2">
    <source>
        <dbReference type="RuleBase" id="RU363072"/>
    </source>
</evidence>
<proteinExistence type="inferred from homology"/>
<accession>A0A081FX60</accession>
<name>A0A081FX60_9GAMM</name>
<dbReference type="PATRIC" id="fig|1232683.4.peg.2592"/>
<dbReference type="GO" id="GO:0008643">
    <property type="term" value="P:carbohydrate transport"/>
    <property type="evidence" value="ECO:0007669"/>
    <property type="project" value="InterPro"/>
</dbReference>
<dbReference type="RefSeq" id="WP_051692939.1">
    <property type="nucleotide sequence ID" value="NZ_JMQN01000040.1"/>
</dbReference>
<dbReference type="STRING" id="1232683.ADIMK_2639"/>
<protein>
    <submittedName>
        <fullName evidence="3">Carbohydrate-selective porin, OprB family superfamily</fullName>
    </submittedName>
</protein>
<dbReference type="InterPro" id="IPR038673">
    <property type="entry name" value="OprB_sf"/>
</dbReference>
<dbReference type="OrthoDB" id="545475at2"/>
<dbReference type="Proteomes" id="UP000028252">
    <property type="component" value="Unassembled WGS sequence"/>
</dbReference>
<keyword evidence="4" id="KW-1185">Reference proteome</keyword>
<dbReference type="eggNOG" id="COG3659">
    <property type="taxonomic scope" value="Bacteria"/>
</dbReference>
<organism evidence="3 4">
    <name type="scientific">Marinobacterium lacunae</name>
    <dbReference type="NCBI Taxonomy" id="1232683"/>
    <lineage>
        <taxon>Bacteria</taxon>
        <taxon>Pseudomonadati</taxon>
        <taxon>Pseudomonadota</taxon>
        <taxon>Gammaproteobacteria</taxon>
        <taxon>Oceanospirillales</taxon>
        <taxon>Oceanospirillaceae</taxon>
        <taxon>Marinobacterium</taxon>
    </lineage>
</organism>
<dbReference type="Gene3D" id="2.40.160.180">
    <property type="entry name" value="Carbohydrate-selective porin OprB"/>
    <property type="match status" value="1"/>
</dbReference>
<dbReference type="AlphaFoldDB" id="A0A081FX60"/>
<dbReference type="EMBL" id="JMQN01000040">
    <property type="protein sequence ID" value="KEA63115.1"/>
    <property type="molecule type" value="Genomic_DNA"/>
</dbReference>
<comment type="caution">
    <text evidence="3">The sequence shown here is derived from an EMBL/GenBank/DDBJ whole genome shotgun (WGS) entry which is preliminary data.</text>
</comment>
<dbReference type="GO" id="GO:0015288">
    <property type="term" value="F:porin activity"/>
    <property type="evidence" value="ECO:0007669"/>
    <property type="project" value="InterPro"/>
</dbReference>